<evidence type="ECO:0000256" key="1">
    <source>
        <dbReference type="ARBA" id="ARBA00023239"/>
    </source>
</evidence>
<dbReference type="Pfam" id="PF19086">
    <property type="entry name" value="Terpene_syn_C_2"/>
    <property type="match status" value="1"/>
</dbReference>
<accession>A0ABW6R6W1</accession>
<organism evidence="4 5">
    <name type="scientific">Nocardia suismassiliense</name>
    <dbReference type="NCBI Taxonomy" id="2077092"/>
    <lineage>
        <taxon>Bacteria</taxon>
        <taxon>Bacillati</taxon>
        <taxon>Actinomycetota</taxon>
        <taxon>Actinomycetes</taxon>
        <taxon>Mycobacteriales</taxon>
        <taxon>Nocardiaceae</taxon>
        <taxon>Nocardia</taxon>
    </lineage>
</organism>
<dbReference type="SUPFAM" id="SSF48576">
    <property type="entry name" value="Terpenoid synthases"/>
    <property type="match status" value="1"/>
</dbReference>
<gene>
    <name evidence="4" type="ORF">ACFYV7_38880</name>
</gene>
<keyword evidence="2" id="KW-0460">Magnesium</keyword>
<feature type="compositionally biased region" description="Basic and acidic residues" evidence="3">
    <location>
        <begin position="306"/>
        <end position="322"/>
    </location>
</feature>
<dbReference type="InterPro" id="IPR008949">
    <property type="entry name" value="Isoprenoid_synthase_dom_sf"/>
</dbReference>
<evidence type="ECO:0000313" key="4">
    <source>
        <dbReference type="EMBL" id="MFF3228814.1"/>
    </source>
</evidence>
<dbReference type="PANTHER" id="PTHR35201">
    <property type="entry name" value="TERPENE SYNTHASE"/>
    <property type="match status" value="1"/>
</dbReference>
<keyword evidence="1 2" id="KW-0456">Lyase</keyword>
<dbReference type="PANTHER" id="PTHR35201:SF4">
    <property type="entry name" value="BETA-PINACENE SYNTHASE-RELATED"/>
    <property type="match status" value="1"/>
</dbReference>
<reference evidence="4 5" key="1">
    <citation type="submission" date="2024-10" db="EMBL/GenBank/DDBJ databases">
        <title>The Natural Products Discovery Center: Release of the First 8490 Sequenced Strains for Exploring Actinobacteria Biosynthetic Diversity.</title>
        <authorList>
            <person name="Kalkreuter E."/>
            <person name="Kautsar S.A."/>
            <person name="Yang D."/>
            <person name="Bader C.D."/>
            <person name="Teijaro C.N."/>
            <person name="Fluegel L."/>
            <person name="Davis C.M."/>
            <person name="Simpson J.R."/>
            <person name="Lauterbach L."/>
            <person name="Steele A.D."/>
            <person name="Gui C."/>
            <person name="Meng S."/>
            <person name="Li G."/>
            <person name="Viehrig K."/>
            <person name="Ye F."/>
            <person name="Su P."/>
            <person name="Kiefer A.F."/>
            <person name="Nichols A."/>
            <person name="Cepeda A.J."/>
            <person name="Yan W."/>
            <person name="Fan B."/>
            <person name="Jiang Y."/>
            <person name="Adhikari A."/>
            <person name="Zheng C.-J."/>
            <person name="Schuster L."/>
            <person name="Cowan T.M."/>
            <person name="Smanski M.J."/>
            <person name="Chevrette M.G."/>
            <person name="De Carvalho L.P.S."/>
            <person name="Shen B."/>
        </authorList>
    </citation>
    <scope>NUCLEOTIDE SEQUENCE [LARGE SCALE GENOMIC DNA]</scope>
    <source>
        <strain evidence="4 5">NPDC003040</strain>
    </source>
</reference>
<comment type="caution">
    <text evidence="4">The sequence shown here is derived from an EMBL/GenBank/DDBJ whole genome shotgun (WGS) entry which is preliminary data.</text>
</comment>
<comment type="similarity">
    <text evidence="2">Belongs to the terpene synthase family.</text>
</comment>
<feature type="compositionally biased region" description="Polar residues" evidence="3">
    <location>
        <begin position="331"/>
        <end position="340"/>
    </location>
</feature>
<dbReference type="SFLD" id="SFLDG01020">
    <property type="entry name" value="Terpene_Cyclase_Like_2"/>
    <property type="match status" value="1"/>
</dbReference>
<dbReference type="Gene3D" id="1.10.600.10">
    <property type="entry name" value="Farnesyl Diphosphate Synthase"/>
    <property type="match status" value="1"/>
</dbReference>
<sequence length="340" mass="39109">MSALGIVTDSDALTYVDAMRLDLYAGRCAPRLDGDRLELFCDWVLWTVLLDDHLDGLEPDRLRDRILVLVRLLDRDDPEYLPPDAGPFPRGLSDLWTRMQDMPDRWRLRLADRWSEWLECYLIEADWRARRWWPSPARYLQLRRISSAVHPFLQLTDWLHGTCLDDRILESGQISALRQCVNDHTMDVNDILSHQREHQAGDHLNAVFVLQHAHRCTRTEAITLVAQHATDTLTHHRWLEHNLDVISTDLRATSQERQDITAMAQSLREWIRGNLDWHLHDTGRYAGTLRALGKQPTPAHLPRGSESTDHGHERGHGSDPRRALRSGSTGGRSNPSGRPA</sequence>
<feature type="region of interest" description="Disordered" evidence="3">
    <location>
        <begin position="292"/>
        <end position="340"/>
    </location>
</feature>
<name>A0ABW6R6W1_9NOCA</name>
<evidence type="ECO:0000256" key="2">
    <source>
        <dbReference type="RuleBase" id="RU366034"/>
    </source>
</evidence>
<dbReference type="EMBL" id="JBIAPI010000016">
    <property type="protein sequence ID" value="MFF3228814.1"/>
    <property type="molecule type" value="Genomic_DNA"/>
</dbReference>
<keyword evidence="2" id="KW-0479">Metal-binding</keyword>
<keyword evidence="5" id="KW-1185">Reference proteome</keyword>
<evidence type="ECO:0000313" key="5">
    <source>
        <dbReference type="Proteomes" id="UP001601948"/>
    </source>
</evidence>
<comment type="cofactor">
    <cofactor evidence="2">
        <name>Mg(2+)</name>
        <dbReference type="ChEBI" id="CHEBI:18420"/>
    </cofactor>
</comment>
<protein>
    <recommendedName>
        <fullName evidence="2">Terpene synthase</fullName>
        <ecNumber evidence="2">4.2.3.-</ecNumber>
    </recommendedName>
</protein>
<dbReference type="RefSeq" id="WP_387725909.1">
    <property type="nucleotide sequence ID" value="NZ_JBIAPI010000016.1"/>
</dbReference>
<evidence type="ECO:0000256" key="3">
    <source>
        <dbReference type="SAM" id="MobiDB-lite"/>
    </source>
</evidence>
<dbReference type="InterPro" id="IPR034686">
    <property type="entry name" value="Terpene_cyclase-like_2"/>
</dbReference>
<dbReference type="SFLD" id="SFLDS00005">
    <property type="entry name" value="Isoprenoid_Synthase_Type_I"/>
    <property type="match status" value="1"/>
</dbReference>
<proteinExistence type="inferred from homology"/>
<dbReference type="Proteomes" id="UP001601948">
    <property type="component" value="Unassembled WGS sequence"/>
</dbReference>
<dbReference type="EC" id="4.2.3.-" evidence="2"/>